<dbReference type="KEGG" id="add:HUW48_18540"/>
<feature type="chain" id="PRO_5029746233" description="DUF3575 domain-containing protein" evidence="1">
    <location>
        <begin position="23"/>
        <end position="203"/>
    </location>
</feature>
<keyword evidence="3" id="KW-1185">Reference proteome</keyword>
<dbReference type="EMBL" id="CP055153">
    <property type="protein sequence ID" value="QMU29897.1"/>
    <property type="molecule type" value="Genomic_DNA"/>
</dbReference>
<sequence length="203" mass="23308">MVKYKVAILTLLSFIITSETIAQSVRPLTVAVLANATALPTRSKEIFTNLHPGLVVGTSFRYNHSTQNQLSQTVKLGYLYHRFVHHAVQLYSEFEYKRRLKQRFNLATGIGVGYVHLFSATQVFKRNDQGQYEKKPNWGRPQVMGSFALGLGYQLNPNEEKPIEIFVRYQFLVQAPFVRQYVPVLPNTALHMGLSYPLFKRNK</sequence>
<accession>A0A7L7LAY2</accession>
<name>A0A7L7LAY2_9BACT</name>
<dbReference type="RefSeq" id="WP_182412357.1">
    <property type="nucleotide sequence ID" value="NZ_CP055153.1"/>
</dbReference>
<gene>
    <name evidence="2" type="ORF">HUW48_18540</name>
</gene>
<dbReference type="AlphaFoldDB" id="A0A7L7LAY2"/>
<organism evidence="2 3">
    <name type="scientific">Adhaeribacter radiodurans</name>
    <dbReference type="NCBI Taxonomy" id="2745197"/>
    <lineage>
        <taxon>Bacteria</taxon>
        <taxon>Pseudomonadati</taxon>
        <taxon>Bacteroidota</taxon>
        <taxon>Cytophagia</taxon>
        <taxon>Cytophagales</taxon>
        <taxon>Hymenobacteraceae</taxon>
        <taxon>Adhaeribacter</taxon>
    </lineage>
</organism>
<keyword evidence="1" id="KW-0732">Signal</keyword>
<evidence type="ECO:0000313" key="2">
    <source>
        <dbReference type="EMBL" id="QMU29897.1"/>
    </source>
</evidence>
<evidence type="ECO:0000313" key="3">
    <source>
        <dbReference type="Proteomes" id="UP000514509"/>
    </source>
</evidence>
<reference evidence="2 3" key="2">
    <citation type="submission" date="2020-08" db="EMBL/GenBank/DDBJ databases">
        <title>Adhaeribacter dokdonensis sp. nov., isolated from the rhizosphere of Elymus tsukushiensis, a plant native to the Dokdo Islands, Republic of Korea.</title>
        <authorList>
            <person name="Ghim S.Y."/>
        </authorList>
    </citation>
    <scope>NUCLEOTIDE SEQUENCE [LARGE SCALE GENOMIC DNA]</scope>
    <source>
        <strain evidence="2 3">KUDC8001</strain>
    </source>
</reference>
<feature type="signal peptide" evidence="1">
    <location>
        <begin position="1"/>
        <end position="22"/>
    </location>
</feature>
<evidence type="ECO:0000256" key="1">
    <source>
        <dbReference type="SAM" id="SignalP"/>
    </source>
</evidence>
<evidence type="ECO:0008006" key="4">
    <source>
        <dbReference type="Google" id="ProtNLM"/>
    </source>
</evidence>
<dbReference type="Proteomes" id="UP000514509">
    <property type="component" value="Chromosome"/>
</dbReference>
<reference evidence="2 3" key="1">
    <citation type="submission" date="2020-06" db="EMBL/GenBank/DDBJ databases">
        <authorList>
            <person name="Hwang Y.J."/>
        </authorList>
    </citation>
    <scope>NUCLEOTIDE SEQUENCE [LARGE SCALE GENOMIC DNA]</scope>
    <source>
        <strain evidence="2 3">KUDC8001</strain>
    </source>
</reference>
<proteinExistence type="predicted"/>
<protein>
    <recommendedName>
        <fullName evidence="4">DUF3575 domain-containing protein</fullName>
    </recommendedName>
</protein>